<evidence type="ECO:0000256" key="11">
    <source>
        <dbReference type="ARBA" id="ARBA00023157"/>
    </source>
</evidence>
<feature type="chain" id="PRO_5043899826" description="Lysosome-associated membrane glycoprotein 2" evidence="19">
    <location>
        <begin position="26"/>
        <end position="406"/>
    </location>
</feature>
<keyword evidence="11 16" id="KW-1015">Disulfide bond</keyword>
<evidence type="ECO:0000259" key="20">
    <source>
        <dbReference type="Pfam" id="PF01299"/>
    </source>
</evidence>
<keyword evidence="13 16" id="KW-0458">Lysosome</keyword>
<feature type="domain" description="Lysosome-associated membrane glycoprotein 2-like luminal" evidence="20">
    <location>
        <begin position="219"/>
        <end position="353"/>
    </location>
</feature>
<evidence type="ECO:0000256" key="2">
    <source>
        <dbReference type="ARBA" id="ARBA00004530"/>
    </source>
</evidence>
<dbReference type="Pfam" id="PF01299">
    <property type="entry name" value="Lamp2-like_luminal"/>
    <property type="match status" value="2"/>
</dbReference>
<organism evidence="22 23">
    <name type="scientific">Pleurodeles waltl</name>
    <name type="common">Iberian ribbed newt</name>
    <dbReference type="NCBI Taxonomy" id="8319"/>
    <lineage>
        <taxon>Eukaryota</taxon>
        <taxon>Metazoa</taxon>
        <taxon>Chordata</taxon>
        <taxon>Craniata</taxon>
        <taxon>Vertebrata</taxon>
        <taxon>Euteleostomi</taxon>
        <taxon>Amphibia</taxon>
        <taxon>Batrachia</taxon>
        <taxon>Caudata</taxon>
        <taxon>Salamandroidea</taxon>
        <taxon>Salamandridae</taxon>
        <taxon>Pleurodelinae</taxon>
        <taxon>Pleurodeles</taxon>
    </lineage>
</organism>
<comment type="subcellular location">
    <subcellularLocation>
        <location evidence="1">Cell membrane</location>
        <topology evidence="1">Single-pass type I membrane protein</topology>
    </subcellularLocation>
    <subcellularLocation>
        <location evidence="3">Cytoplasmic vesicle</location>
        <location evidence="3">Autophagosome membrane</location>
    </subcellularLocation>
    <subcellularLocation>
        <location evidence="2">Endosome membrane</location>
        <topology evidence="2">Single-pass type I membrane protein</topology>
    </subcellularLocation>
    <subcellularLocation>
        <location evidence="16">Lysosome membrane</location>
        <topology evidence="16">Single-pass type I membrane protein</topology>
    </subcellularLocation>
</comment>
<evidence type="ECO:0000313" key="23">
    <source>
        <dbReference type="Proteomes" id="UP001066276"/>
    </source>
</evidence>
<dbReference type="PRINTS" id="PR00336">
    <property type="entry name" value="LYSASSOCTDMP"/>
</dbReference>
<evidence type="ECO:0000256" key="4">
    <source>
        <dbReference type="ARBA" id="ARBA00022475"/>
    </source>
</evidence>
<evidence type="ECO:0000256" key="14">
    <source>
        <dbReference type="ARBA" id="ARBA00023329"/>
    </source>
</evidence>
<keyword evidence="9" id="KW-0072">Autophagy</keyword>
<keyword evidence="10 16" id="KW-0472">Membrane</keyword>
<dbReference type="PROSITE" id="PS51407">
    <property type="entry name" value="LAMP_3"/>
    <property type="match status" value="1"/>
</dbReference>
<evidence type="ECO:0000256" key="7">
    <source>
        <dbReference type="ARBA" id="ARBA00022753"/>
    </source>
</evidence>
<accession>A0AAV7VCJ6</accession>
<dbReference type="GO" id="GO:0005886">
    <property type="term" value="C:plasma membrane"/>
    <property type="evidence" value="ECO:0007669"/>
    <property type="project" value="UniProtKB-SubCell"/>
</dbReference>
<evidence type="ECO:0000256" key="10">
    <source>
        <dbReference type="ARBA" id="ARBA00023136"/>
    </source>
</evidence>
<evidence type="ECO:0000256" key="3">
    <source>
        <dbReference type="ARBA" id="ARBA00004652"/>
    </source>
</evidence>
<gene>
    <name evidence="22" type="ORF">NDU88_001662</name>
</gene>
<keyword evidence="8 18" id="KW-1133">Transmembrane helix</keyword>
<evidence type="ECO:0000256" key="1">
    <source>
        <dbReference type="ARBA" id="ARBA00004251"/>
    </source>
</evidence>
<dbReference type="Proteomes" id="UP001066276">
    <property type="component" value="Chromosome 2_1"/>
</dbReference>
<comment type="caution">
    <text evidence="22">The sequence shown here is derived from an EMBL/GenBank/DDBJ whole genome shotgun (WGS) entry which is preliminary data.</text>
</comment>
<dbReference type="FunFam" id="2.40.160.110:FF:000001">
    <property type="entry name" value="lysosome-associated membrane glycoprotein 2 isoform X2"/>
    <property type="match status" value="1"/>
</dbReference>
<feature type="region of interest" description="Disordered" evidence="17">
    <location>
        <begin position="198"/>
        <end position="225"/>
    </location>
</feature>
<dbReference type="GO" id="GO:0031902">
    <property type="term" value="C:late endosome membrane"/>
    <property type="evidence" value="ECO:0007669"/>
    <property type="project" value="TreeGrafter"/>
</dbReference>
<dbReference type="InterPro" id="IPR002000">
    <property type="entry name" value="Lysosome-assoc_membr_glycop"/>
</dbReference>
<keyword evidence="7" id="KW-0967">Endosome</keyword>
<dbReference type="PANTHER" id="PTHR11506:SF6">
    <property type="entry name" value="LYSOSOME-ASSOCIATED MEMBRANE GLYCOPROTEIN 2"/>
    <property type="match status" value="1"/>
</dbReference>
<keyword evidence="14" id="KW-0968">Cytoplasmic vesicle</keyword>
<evidence type="ECO:0000256" key="5">
    <source>
        <dbReference type="ARBA" id="ARBA00022692"/>
    </source>
</evidence>
<dbReference type="PANTHER" id="PTHR11506">
    <property type="entry name" value="LYSOSOME-ASSOCIATED MEMBRANE GLYCOPROTEIN"/>
    <property type="match status" value="1"/>
</dbReference>
<feature type="disulfide bond" evidence="16">
    <location>
        <begin position="154"/>
        <end position="190"/>
    </location>
</feature>
<dbReference type="InterPro" id="IPR018134">
    <property type="entry name" value="LAMP_CS"/>
</dbReference>
<dbReference type="GO" id="GO:0005765">
    <property type="term" value="C:lysosomal membrane"/>
    <property type="evidence" value="ECO:0007669"/>
    <property type="project" value="UniProtKB-SubCell"/>
</dbReference>
<dbReference type="GO" id="GO:0072594">
    <property type="term" value="P:establishment of protein localization to organelle"/>
    <property type="evidence" value="ECO:0007669"/>
    <property type="project" value="TreeGrafter"/>
</dbReference>
<dbReference type="Pfam" id="PF21222">
    <property type="entry name" value="Lamp2_2nd"/>
    <property type="match status" value="1"/>
</dbReference>
<evidence type="ECO:0000256" key="19">
    <source>
        <dbReference type="SAM" id="SignalP"/>
    </source>
</evidence>
<comment type="caution">
    <text evidence="16">Lacks conserved residue(s) required for the propagation of feature annotation.</text>
</comment>
<dbReference type="EMBL" id="JANPWB010000003">
    <property type="protein sequence ID" value="KAJ1197814.1"/>
    <property type="molecule type" value="Genomic_DNA"/>
</dbReference>
<comment type="similarity">
    <text evidence="16">Belongs to the LAMP family.</text>
</comment>
<evidence type="ECO:0000256" key="17">
    <source>
        <dbReference type="SAM" id="MobiDB-lite"/>
    </source>
</evidence>
<evidence type="ECO:0000256" key="16">
    <source>
        <dbReference type="PROSITE-ProRule" id="PRU00740"/>
    </source>
</evidence>
<reference evidence="22" key="1">
    <citation type="journal article" date="2022" name="bioRxiv">
        <title>Sequencing and chromosome-scale assembly of the giantPleurodeles waltlgenome.</title>
        <authorList>
            <person name="Brown T."/>
            <person name="Elewa A."/>
            <person name="Iarovenko S."/>
            <person name="Subramanian E."/>
            <person name="Araus A.J."/>
            <person name="Petzold A."/>
            <person name="Susuki M."/>
            <person name="Suzuki K.-i.T."/>
            <person name="Hayashi T."/>
            <person name="Toyoda A."/>
            <person name="Oliveira C."/>
            <person name="Osipova E."/>
            <person name="Leigh N.D."/>
            <person name="Simon A."/>
            <person name="Yun M.H."/>
        </authorList>
    </citation>
    <scope>NUCLEOTIDE SEQUENCE</scope>
    <source>
        <strain evidence="22">20211129_DDA</strain>
        <tissue evidence="22">Liver</tissue>
    </source>
</reference>
<feature type="transmembrane region" description="Helical" evidence="18">
    <location>
        <begin position="371"/>
        <end position="394"/>
    </location>
</feature>
<evidence type="ECO:0000256" key="13">
    <source>
        <dbReference type="ARBA" id="ARBA00023228"/>
    </source>
</evidence>
<protein>
    <recommendedName>
        <fullName evidence="15">Lysosome-associated membrane glycoprotein 2</fullName>
    </recommendedName>
</protein>
<feature type="compositionally biased region" description="Low complexity" evidence="17">
    <location>
        <begin position="198"/>
        <end position="210"/>
    </location>
</feature>
<feature type="disulfide bond" evidence="16">
    <location>
        <begin position="327"/>
        <end position="364"/>
    </location>
</feature>
<evidence type="ECO:0000256" key="6">
    <source>
        <dbReference type="ARBA" id="ARBA00022729"/>
    </source>
</evidence>
<evidence type="ECO:0000259" key="21">
    <source>
        <dbReference type="Pfam" id="PF21222"/>
    </source>
</evidence>
<evidence type="ECO:0000256" key="8">
    <source>
        <dbReference type="ARBA" id="ARBA00022989"/>
    </source>
</evidence>
<feature type="domain" description="Lysosome-associated membrane glycoprotein 2-like transmembrane" evidence="21">
    <location>
        <begin position="373"/>
        <end position="403"/>
    </location>
</feature>
<keyword evidence="4" id="KW-1003">Cell membrane</keyword>
<keyword evidence="6 19" id="KW-0732">Signal</keyword>
<keyword evidence="12" id="KW-0325">Glycoprotein</keyword>
<evidence type="ECO:0000256" key="12">
    <source>
        <dbReference type="ARBA" id="ARBA00023180"/>
    </source>
</evidence>
<dbReference type="Gene3D" id="2.40.160.110">
    <property type="match status" value="2"/>
</dbReference>
<dbReference type="AlphaFoldDB" id="A0AAV7VCJ6"/>
<evidence type="ECO:0000256" key="15">
    <source>
        <dbReference type="ARBA" id="ARBA00074380"/>
    </source>
</evidence>
<feature type="domain" description="Lysosome-associated membrane glycoprotein 2-like luminal" evidence="20">
    <location>
        <begin position="33"/>
        <end position="176"/>
    </location>
</feature>
<evidence type="ECO:0000256" key="18">
    <source>
        <dbReference type="SAM" id="Phobius"/>
    </source>
</evidence>
<name>A0AAV7VCJ6_PLEWA</name>
<dbReference type="InterPro" id="IPR048524">
    <property type="entry name" value="Lamp2-like_TM"/>
</dbReference>
<feature type="signal peptide" evidence="19">
    <location>
        <begin position="1"/>
        <end position="25"/>
    </location>
</feature>
<proteinExistence type="inferred from homology"/>
<evidence type="ECO:0000256" key="9">
    <source>
        <dbReference type="ARBA" id="ARBA00023006"/>
    </source>
</evidence>
<sequence length="406" mass="43883">MAACVRTLLLSSCLVLLFGVLQSKAWEVAVKDESNQTCLYANIMLNITIQYETNNGSFNNATLVSPSEVKHEGSRCGNATVSPLLFVDLGRGHTWSLNFTKSNSSYEGSVITFTYNTTDAELFPDGKPNGTITTETPAVPQLFTSVPLKSKYKCNHPDSIKVDNVVQIYWNVILQAYIENGTIGENVTECDADITTTAAPETTTPASTPAPTKPTPSKPSTGTYSVKKGNETCLLATMGLQLNVSQIRLPVNMNPNTTSSSGRCDNHTATMVLNDSTTGAIEFGFVLANGRFHLESVNITLIDQPFVLFANNNLSYWDAALGSSYMCLKQQTLDVGTNVSVNVFDVRVQPFQVLNGKFSTAQECSLDDDGILIPIIVGASLAGLIVVIVIAYIIGRRKSYAGYHTL</sequence>
<dbReference type="InterPro" id="IPR048528">
    <property type="entry name" value="Lamp2-like_luminal"/>
</dbReference>
<keyword evidence="23" id="KW-1185">Reference proteome</keyword>
<dbReference type="PROSITE" id="PS00310">
    <property type="entry name" value="LAMP_1"/>
    <property type="match status" value="1"/>
</dbReference>
<evidence type="ECO:0000313" key="22">
    <source>
        <dbReference type="EMBL" id="KAJ1197814.1"/>
    </source>
</evidence>
<keyword evidence="5 16" id="KW-0812">Transmembrane</keyword>